<feature type="chain" id="PRO_5042935020" description="SUEL-type lectin domain-containing protein" evidence="2">
    <location>
        <begin position="17"/>
        <end position="450"/>
    </location>
</feature>
<comment type="caution">
    <text evidence="3">The sequence shown here is derived from an EMBL/GenBank/DDBJ whole genome shotgun (WGS) entry which is preliminary data.</text>
</comment>
<dbReference type="Proteomes" id="UP001347796">
    <property type="component" value="Unassembled WGS sequence"/>
</dbReference>
<name>A0AAN8P4B3_PATCE</name>
<sequence>MIQLFIYILIIAKASTESVHNVTVCLQGNERNEFYHPNCDNNQTDSSLNIVAVRKLYYASKPISSNCTSSSPHDVCCSLDTTRDCIYQSESYLTDIVRSCSGTVSCHTQAKPLYNAQQCTYPNLFPTSTQFGFLEYDCVNIQKLTDFCHDGIQKRDNTLYITSNIFHENSNEVNTTCSCAVTTTCNNTIQINAVDVRLANQIQDRTLCYEELTIKDGDNDRNRTITCKEKELHTFQPLFTSKTNQINIDLETTIKHVGKVWLQVTGTKPESEIELRCGSNVQLAINDEHTCKTDTTTGSTPITSTVGNNINTDCSDDDDDDDKDCKQKTDTGEIKGLSAGIIGGVTVAVVLILLIIIIILLLVFRARRDNRQATENVYERPVIVEHSHNPYQTIMLDTSLEQGAVGINNPVYDDRKDPTLDNDNNSYLEGGDYLHVTPCYDNVDPKFSRD</sequence>
<feature type="signal peptide" evidence="2">
    <location>
        <begin position="1"/>
        <end position="16"/>
    </location>
</feature>
<dbReference type="EMBL" id="JAZGQO010000014">
    <property type="protein sequence ID" value="KAK6170217.1"/>
    <property type="molecule type" value="Genomic_DNA"/>
</dbReference>
<keyword evidence="1" id="KW-0812">Transmembrane</keyword>
<evidence type="ECO:0008006" key="5">
    <source>
        <dbReference type="Google" id="ProtNLM"/>
    </source>
</evidence>
<proteinExistence type="predicted"/>
<keyword evidence="2" id="KW-0732">Signal</keyword>
<keyword evidence="1" id="KW-1133">Transmembrane helix</keyword>
<keyword evidence="1" id="KW-0472">Membrane</keyword>
<accession>A0AAN8P4B3</accession>
<evidence type="ECO:0000313" key="3">
    <source>
        <dbReference type="EMBL" id="KAK6170217.1"/>
    </source>
</evidence>
<feature type="transmembrane region" description="Helical" evidence="1">
    <location>
        <begin position="337"/>
        <end position="364"/>
    </location>
</feature>
<reference evidence="3 4" key="1">
    <citation type="submission" date="2024-01" db="EMBL/GenBank/DDBJ databases">
        <title>The genome of the rayed Mediterranean limpet Patella caerulea (Linnaeus, 1758).</title>
        <authorList>
            <person name="Anh-Thu Weber A."/>
            <person name="Halstead-Nussloch G."/>
        </authorList>
    </citation>
    <scope>NUCLEOTIDE SEQUENCE [LARGE SCALE GENOMIC DNA]</scope>
    <source>
        <strain evidence="3">AATW-2023a</strain>
        <tissue evidence="3">Whole specimen</tissue>
    </source>
</reference>
<keyword evidence="4" id="KW-1185">Reference proteome</keyword>
<evidence type="ECO:0000256" key="1">
    <source>
        <dbReference type="SAM" id="Phobius"/>
    </source>
</evidence>
<gene>
    <name evidence="3" type="ORF">SNE40_018664</name>
</gene>
<protein>
    <recommendedName>
        <fullName evidence="5">SUEL-type lectin domain-containing protein</fullName>
    </recommendedName>
</protein>
<dbReference type="AlphaFoldDB" id="A0AAN8P4B3"/>
<evidence type="ECO:0000313" key="4">
    <source>
        <dbReference type="Proteomes" id="UP001347796"/>
    </source>
</evidence>
<organism evidence="3 4">
    <name type="scientific">Patella caerulea</name>
    <name type="common">Rayed Mediterranean limpet</name>
    <dbReference type="NCBI Taxonomy" id="87958"/>
    <lineage>
        <taxon>Eukaryota</taxon>
        <taxon>Metazoa</taxon>
        <taxon>Spiralia</taxon>
        <taxon>Lophotrochozoa</taxon>
        <taxon>Mollusca</taxon>
        <taxon>Gastropoda</taxon>
        <taxon>Patellogastropoda</taxon>
        <taxon>Patelloidea</taxon>
        <taxon>Patellidae</taxon>
        <taxon>Patella</taxon>
    </lineage>
</organism>
<evidence type="ECO:0000256" key="2">
    <source>
        <dbReference type="SAM" id="SignalP"/>
    </source>
</evidence>